<keyword evidence="3 11" id="KW-0436">Ligase</keyword>
<comment type="function">
    <text evidence="11">Catalyzes the ATP-dependent amination of UTP to CTP with either L-glutamine or ammonia as the source of nitrogen. Regulates intracellular CTP levels through interactions with the four ribonucleotide triphosphates.</text>
</comment>
<dbReference type="Proteomes" id="UP000319817">
    <property type="component" value="Chromosome"/>
</dbReference>
<dbReference type="InterPro" id="IPR017926">
    <property type="entry name" value="GATASE"/>
</dbReference>
<feature type="active site" evidence="11">
    <location>
        <position position="508"/>
    </location>
</feature>
<feature type="domain" description="CTP synthase N-terminal" evidence="13">
    <location>
        <begin position="3"/>
        <end position="267"/>
    </location>
</feature>
<feature type="binding site" evidence="11">
    <location>
        <begin position="187"/>
        <end position="192"/>
    </location>
    <ligand>
        <name>CTP</name>
        <dbReference type="ChEBI" id="CHEBI:37563"/>
        <note>allosteric inhibitor</note>
    </ligand>
</feature>
<feature type="binding site" evidence="11">
    <location>
        <begin position="383"/>
        <end position="386"/>
    </location>
    <ligand>
        <name>L-glutamine</name>
        <dbReference type="ChEBI" id="CHEBI:58359"/>
    </ligand>
</feature>
<dbReference type="GO" id="GO:0097268">
    <property type="term" value="C:cytoophidium"/>
    <property type="evidence" value="ECO:0007669"/>
    <property type="project" value="UniProtKB-ARBA"/>
</dbReference>
<proteinExistence type="inferred from homology"/>
<dbReference type="GO" id="GO:0019856">
    <property type="term" value="P:pyrimidine nucleobase biosynthetic process"/>
    <property type="evidence" value="ECO:0007669"/>
    <property type="project" value="TreeGrafter"/>
</dbReference>
<dbReference type="NCBIfam" id="NF003792">
    <property type="entry name" value="PRK05380.1"/>
    <property type="match status" value="1"/>
</dbReference>
<dbReference type="GO" id="GO:0042802">
    <property type="term" value="F:identical protein binding"/>
    <property type="evidence" value="ECO:0007669"/>
    <property type="project" value="TreeGrafter"/>
</dbReference>
<comment type="activity regulation">
    <text evidence="11">Allosterically activated by GTP, when glutamine is the substrate; GTP has no effect on the reaction when ammonia is the substrate. The allosteric effector GTP functions by stabilizing the protein conformation that binds the tetrahedral intermediate(s) formed during glutamine hydrolysis. Inhibited by the product CTP, via allosteric rather than competitive inhibition.</text>
</comment>
<evidence type="ECO:0000259" key="13">
    <source>
        <dbReference type="Pfam" id="PF06418"/>
    </source>
</evidence>
<evidence type="ECO:0000256" key="8">
    <source>
        <dbReference type="ARBA" id="ARBA00022962"/>
    </source>
</evidence>
<evidence type="ECO:0000256" key="9">
    <source>
        <dbReference type="ARBA" id="ARBA00022975"/>
    </source>
</evidence>
<feature type="region of interest" description="Amidoligase domain" evidence="11">
    <location>
        <begin position="1"/>
        <end position="267"/>
    </location>
</feature>
<dbReference type="PROSITE" id="PS51273">
    <property type="entry name" value="GATASE_TYPE_1"/>
    <property type="match status" value="1"/>
</dbReference>
<dbReference type="UniPathway" id="UPA00159">
    <property type="reaction ID" value="UER00277"/>
</dbReference>
<feature type="binding site" evidence="11">
    <location>
        <begin position="14"/>
        <end position="19"/>
    </location>
    <ligand>
        <name>ATP</name>
        <dbReference type="ChEBI" id="CHEBI:30616"/>
    </ligand>
</feature>
<evidence type="ECO:0000256" key="7">
    <source>
        <dbReference type="ARBA" id="ARBA00022842"/>
    </source>
</evidence>
<dbReference type="SUPFAM" id="SSF52317">
    <property type="entry name" value="Class I glutamine amidotransferase-like"/>
    <property type="match status" value="1"/>
</dbReference>
<evidence type="ECO:0000256" key="1">
    <source>
        <dbReference type="ARBA" id="ARBA00005171"/>
    </source>
</evidence>
<dbReference type="OrthoDB" id="9801107at2"/>
<comment type="pathway">
    <text evidence="1 11">Pyrimidine metabolism; CTP biosynthesis via de novo pathway; CTP from UDP: step 2/2.</text>
</comment>
<evidence type="ECO:0000256" key="5">
    <source>
        <dbReference type="ARBA" id="ARBA00022741"/>
    </source>
</evidence>
<dbReference type="InterPro" id="IPR027417">
    <property type="entry name" value="P-loop_NTPase"/>
</dbReference>
<evidence type="ECO:0000259" key="12">
    <source>
        <dbReference type="Pfam" id="PF00117"/>
    </source>
</evidence>
<gene>
    <name evidence="11 14" type="primary">pyrG</name>
    <name evidence="14" type="ORF">K239x_09050</name>
</gene>
<name>A0A517NPA9_9BACT</name>
<sequence>MTKHIFVTGGVVSSLGKGLTAASLGMLLEQRGLSVRMQKLDPYINVDPGTMSPYQHGEVYVLDDGSETDLDLGHYERFTSGELTRDCNYTTGQIYLSVIEKERQGHFLGNTVQVIPHITNEIKSSIKRMGGDNVDVVITEIGGTVGDIESLPFLEAIRQFGQDVGRENVLYMHLTLVPYLKAADELKTKPTQHSVGQMRQIGIQPDILICRCEHSISRDDREKIALFCNVPVEAVIEEKDKDFSIYEVPISLVDNKLDELVVKKLELTAAKPLDISPWADLLHRLRNPRHEISIAVVGKYAEHKDAYKSIYESIDHAGMHHQAQIRIGRVQSADIEREGAERLLSGYHGILVPGGFGERGIEGKVQAIRFARERGIPFFGICLGMQCAVIEYGRNAMGLTSAHSSEFDKDTKHPVICLLDEQQNVTQMGGTMRLGSQPTKLDRHSISGKAYGVEEVDERHRHRYEFNNQYRQQYEAHGMRFAGTSPDDSLVEIIEIPDHPWFVAAQFHPEFKSKPLKAHPLFAGFVEASIERRKNRIESEQASEAKS</sequence>
<keyword evidence="6 11" id="KW-0067">ATP-binding</keyword>
<keyword evidence="5 11" id="KW-0547">Nucleotide-binding</keyword>
<feature type="binding site" evidence="11">
    <location>
        <position position="13"/>
    </location>
    <ligand>
        <name>UTP</name>
        <dbReference type="ChEBI" id="CHEBI:46398"/>
    </ligand>
</feature>
<feature type="binding site" evidence="11">
    <location>
        <position position="13"/>
    </location>
    <ligand>
        <name>CTP</name>
        <dbReference type="ChEBI" id="CHEBI:37563"/>
        <note>allosteric inhibitor</note>
    </ligand>
</feature>
<dbReference type="PANTHER" id="PTHR11550:SF0">
    <property type="entry name" value="CTP SYNTHASE-RELATED"/>
    <property type="match status" value="1"/>
</dbReference>
<dbReference type="Gene3D" id="3.40.50.300">
    <property type="entry name" value="P-loop containing nucleotide triphosphate hydrolases"/>
    <property type="match status" value="1"/>
</dbReference>
<dbReference type="GO" id="GO:0005829">
    <property type="term" value="C:cytosol"/>
    <property type="evidence" value="ECO:0007669"/>
    <property type="project" value="TreeGrafter"/>
</dbReference>
<feature type="binding site" evidence="11">
    <location>
        <begin position="147"/>
        <end position="149"/>
    </location>
    <ligand>
        <name>CTP</name>
        <dbReference type="ChEBI" id="CHEBI:37563"/>
        <note>allosteric inhibitor</note>
    </ligand>
</feature>
<dbReference type="FunFam" id="3.40.50.880:FF:000002">
    <property type="entry name" value="CTP synthase"/>
    <property type="match status" value="1"/>
</dbReference>
<evidence type="ECO:0000256" key="6">
    <source>
        <dbReference type="ARBA" id="ARBA00022840"/>
    </source>
</evidence>
<dbReference type="InterPro" id="IPR029062">
    <property type="entry name" value="Class_I_gatase-like"/>
</dbReference>
<comment type="caution">
    <text evidence="11">Lacks conserved residue(s) required for the propagation of feature annotation.</text>
</comment>
<comment type="catalytic activity">
    <reaction evidence="10 11">
        <text>UTP + L-glutamine + ATP + H2O = CTP + L-glutamate + ADP + phosphate + 2 H(+)</text>
        <dbReference type="Rhea" id="RHEA:26426"/>
        <dbReference type="ChEBI" id="CHEBI:15377"/>
        <dbReference type="ChEBI" id="CHEBI:15378"/>
        <dbReference type="ChEBI" id="CHEBI:29985"/>
        <dbReference type="ChEBI" id="CHEBI:30616"/>
        <dbReference type="ChEBI" id="CHEBI:37563"/>
        <dbReference type="ChEBI" id="CHEBI:43474"/>
        <dbReference type="ChEBI" id="CHEBI:46398"/>
        <dbReference type="ChEBI" id="CHEBI:58359"/>
        <dbReference type="ChEBI" id="CHEBI:456216"/>
        <dbReference type="EC" id="6.3.4.2"/>
    </reaction>
</comment>
<evidence type="ECO:0000256" key="3">
    <source>
        <dbReference type="ARBA" id="ARBA00022598"/>
    </source>
</evidence>
<dbReference type="FunFam" id="3.40.50.300:FF:000009">
    <property type="entry name" value="CTP synthase"/>
    <property type="match status" value="1"/>
</dbReference>
<dbReference type="NCBIfam" id="TIGR00337">
    <property type="entry name" value="PyrG"/>
    <property type="match status" value="1"/>
</dbReference>
<dbReference type="RefSeq" id="WP_145416421.1">
    <property type="nucleotide sequence ID" value="NZ_CP036526.1"/>
</dbReference>
<evidence type="ECO:0000313" key="14">
    <source>
        <dbReference type="EMBL" id="QDT08962.1"/>
    </source>
</evidence>
<feature type="binding site" evidence="11">
    <location>
        <position position="71"/>
    </location>
    <ligand>
        <name>ATP</name>
        <dbReference type="ChEBI" id="CHEBI:30616"/>
    </ligand>
</feature>
<dbReference type="SUPFAM" id="SSF52540">
    <property type="entry name" value="P-loop containing nucleoside triphosphate hydrolases"/>
    <property type="match status" value="1"/>
</dbReference>
<dbReference type="GO" id="GO:0004359">
    <property type="term" value="F:glutaminase activity"/>
    <property type="evidence" value="ECO:0007669"/>
    <property type="project" value="RHEA"/>
</dbReference>
<feature type="binding site" evidence="11">
    <location>
        <begin position="187"/>
        <end position="192"/>
    </location>
    <ligand>
        <name>UTP</name>
        <dbReference type="ChEBI" id="CHEBI:46398"/>
    </ligand>
</feature>
<comment type="subunit">
    <text evidence="11">Homotetramer.</text>
</comment>
<comment type="miscellaneous">
    <text evidence="11">CTPSs have evolved a hybrid strategy for distinguishing between UTP and CTP. The overlapping regions of the product feedback inhibitory and substrate sites recognize a common feature in both compounds, the triphosphate moiety. To differentiate isosteric substrate and product pyrimidine rings, an additional pocket far from the expected kinase/ligase catalytic site, specifically recognizes the cytosine and ribose portions of the product inhibitor.</text>
</comment>
<dbReference type="GO" id="GO:0003883">
    <property type="term" value="F:CTP synthase activity"/>
    <property type="evidence" value="ECO:0007669"/>
    <property type="project" value="UniProtKB-UniRule"/>
</dbReference>
<accession>A0A517NPA9</accession>
<evidence type="ECO:0000313" key="15">
    <source>
        <dbReference type="Proteomes" id="UP000319817"/>
    </source>
</evidence>
<feature type="active site" evidence="11">
    <location>
        <position position="510"/>
    </location>
</feature>
<keyword evidence="4 11" id="KW-0479">Metal-binding</keyword>
<keyword evidence="9 11" id="KW-0665">Pyrimidine biosynthesis</keyword>
<dbReference type="CDD" id="cd03113">
    <property type="entry name" value="CTPS_N"/>
    <property type="match status" value="1"/>
</dbReference>
<feature type="binding site" evidence="11">
    <location>
        <position position="406"/>
    </location>
    <ligand>
        <name>L-glutamine</name>
        <dbReference type="ChEBI" id="CHEBI:58359"/>
    </ligand>
</feature>
<feature type="binding site" evidence="11">
    <location>
        <position position="71"/>
    </location>
    <ligand>
        <name>Mg(2+)</name>
        <dbReference type="ChEBI" id="CHEBI:18420"/>
    </ligand>
</feature>
<dbReference type="GO" id="GO:0044210">
    <property type="term" value="P:'de novo' CTP biosynthetic process"/>
    <property type="evidence" value="ECO:0007669"/>
    <property type="project" value="UniProtKB-UniRule"/>
</dbReference>
<dbReference type="EMBL" id="CP036526">
    <property type="protein sequence ID" value="QDT08962.1"/>
    <property type="molecule type" value="Genomic_DNA"/>
</dbReference>
<comment type="similarity">
    <text evidence="2 11">Belongs to the CTP synthase family.</text>
</comment>
<feature type="binding site" evidence="11">
    <location>
        <position position="223"/>
    </location>
    <ligand>
        <name>UTP</name>
        <dbReference type="ChEBI" id="CHEBI:46398"/>
    </ligand>
</feature>
<dbReference type="AlphaFoldDB" id="A0A517NPA9"/>
<feature type="active site" description="Nucleophile; for glutamine hydrolysis" evidence="11">
    <location>
        <position position="382"/>
    </location>
</feature>
<dbReference type="PANTHER" id="PTHR11550">
    <property type="entry name" value="CTP SYNTHASE"/>
    <property type="match status" value="1"/>
</dbReference>
<feature type="binding site" evidence="11">
    <location>
        <position position="355"/>
    </location>
    <ligand>
        <name>L-glutamine</name>
        <dbReference type="ChEBI" id="CHEBI:58359"/>
    </ligand>
</feature>
<feature type="domain" description="Glutamine amidotransferase" evidence="12">
    <location>
        <begin position="304"/>
        <end position="527"/>
    </location>
</feature>
<keyword evidence="8 11" id="KW-0315">Glutamine amidotransferase</keyword>
<dbReference type="EC" id="6.3.4.2" evidence="11"/>
<dbReference type="Gene3D" id="3.40.50.880">
    <property type="match status" value="1"/>
</dbReference>
<evidence type="ECO:0000256" key="2">
    <source>
        <dbReference type="ARBA" id="ARBA00007533"/>
    </source>
</evidence>
<feature type="binding site" evidence="11">
    <location>
        <position position="54"/>
    </location>
    <ligand>
        <name>L-glutamine</name>
        <dbReference type="ChEBI" id="CHEBI:58359"/>
    </ligand>
</feature>
<feature type="binding site" evidence="11">
    <location>
        <position position="140"/>
    </location>
    <ligand>
        <name>Mg(2+)</name>
        <dbReference type="ChEBI" id="CHEBI:18420"/>
    </ligand>
</feature>
<feature type="binding site" evidence="11">
    <location>
        <position position="223"/>
    </location>
    <ligand>
        <name>CTP</name>
        <dbReference type="ChEBI" id="CHEBI:37563"/>
        <note>allosteric inhibitor</note>
    </ligand>
</feature>
<protein>
    <recommendedName>
        <fullName evidence="11">CTP synthase</fullName>
        <ecNumber evidence="11">6.3.4.2</ecNumber>
    </recommendedName>
    <alternativeName>
        <fullName evidence="11">Cytidine 5'-triphosphate synthase</fullName>
    </alternativeName>
    <alternativeName>
        <fullName evidence="11">Cytidine triphosphate synthetase</fullName>
        <shortName evidence="11">CTP synthetase</shortName>
        <shortName evidence="11">CTPS</shortName>
    </alternativeName>
    <alternativeName>
        <fullName evidence="11">UTP--ammonia ligase</fullName>
    </alternativeName>
</protein>
<dbReference type="CDD" id="cd01746">
    <property type="entry name" value="GATase1_CTP_Synthase"/>
    <property type="match status" value="1"/>
</dbReference>
<dbReference type="GO" id="GO:0005524">
    <property type="term" value="F:ATP binding"/>
    <property type="evidence" value="ECO:0007669"/>
    <property type="project" value="UniProtKB-KW"/>
</dbReference>
<organism evidence="14 15">
    <name type="scientific">Stieleria marina</name>
    <dbReference type="NCBI Taxonomy" id="1930275"/>
    <lineage>
        <taxon>Bacteria</taxon>
        <taxon>Pseudomonadati</taxon>
        <taxon>Planctomycetota</taxon>
        <taxon>Planctomycetia</taxon>
        <taxon>Pirellulales</taxon>
        <taxon>Pirellulaceae</taxon>
        <taxon>Stieleria</taxon>
    </lineage>
</organism>
<feature type="binding site" evidence="11">
    <location>
        <position position="463"/>
    </location>
    <ligand>
        <name>L-glutamine</name>
        <dbReference type="ChEBI" id="CHEBI:58359"/>
    </ligand>
</feature>
<dbReference type="InterPro" id="IPR017456">
    <property type="entry name" value="CTP_synthase_N"/>
</dbReference>
<keyword evidence="7 11" id="KW-0460">Magnesium</keyword>
<dbReference type="Pfam" id="PF06418">
    <property type="entry name" value="CTP_synth_N"/>
    <property type="match status" value="1"/>
</dbReference>
<dbReference type="GO" id="GO:0046872">
    <property type="term" value="F:metal ion binding"/>
    <property type="evidence" value="ECO:0007669"/>
    <property type="project" value="UniProtKB-KW"/>
</dbReference>
<comment type="catalytic activity">
    <reaction evidence="11">
        <text>UTP + NH4(+) + ATP = CTP + ADP + phosphate + 2 H(+)</text>
        <dbReference type="Rhea" id="RHEA:16597"/>
        <dbReference type="ChEBI" id="CHEBI:15378"/>
        <dbReference type="ChEBI" id="CHEBI:28938"/>
        <dbReference type="ChEBI" id="CHEBI:30616"/>
        <dbReference type="ChEBI" id="CHEBI:37563"/>
        <dbReference type="ChEBI" id="CHEBI:43474"/>
        <dbReference type="ChEBI" id="CHEBI:46398"/>
        <dbReference type="ChEBI" id="CHEBI:456216"/>
    </reaction>
</comment>
<comment type="catalytic activity">
    <reaction evidence="11">
        <text>L-glutamine + H2O = L-glutamate + NH4(+)</text>
        <dbReference type="Rhea" id="RHEA:15889"/>
        <dbReference type="ChEBI" id="CHEBI:15377"/>
        <dbReference type="ChEBI" id="CHEBI:28938"/>
        <dbReference type="ChEBI" id="CHEBI:29985"/>
        <dbReference type="ChEBI" id="CHEBI:58359"/>
    </reaction>
</comment>
<evidence type="ECO:0000256" key="4">
    <source>
        <dbReference type="ARBA" id="ARBA00022723"/>
    </source>
</evidence>
<dbReference type="Pfam" id="PF00117">
    <property type="entry name" value="GATase"/>
    <property type="match status" value="1"/>
</dbReference>
<dbReference type="InterPro" id="IPR033828">
    <property type="entry name" value="GATase1_CTP_Synthase"/>
</dbReference>
<dbReference type="InterPro" id="IPR004468">
    <property type="entry name" value="CTP_synthase"/>
</dbReference>
<evidence type="ECO:0000256" key="10">
    <source>
        <dbReference type="ARBA" id="ARBA00047781"/>
    </source>
</evidence>
<keyword evidence="15" id="KW-1185">Reference proteome</keyword>
<evidence type="ECO:0000256" key="11">
    <source>
        <dbReference type="HAMAP-Rule" id="MF_01227"/>
    </source>
</evidence>
<dbReference type="HAMAP" id="MF_01227">
    <property type="entry name" value="PyrG"/>
    <property type="match status" value="1"/>
</dbReference>
<reference evidence="14 15" key="1">
    <citation type="submission" date="2019-02" db="EMBL/GenBank/DDBJ databases">
        <title>Deep-cultivation of Planctomycetes and their phenomic and genomic characterization uncovers novel biology.</title>
        <authorList>
            <person name="Wiegand S."/>
            <person name="Jogler M."/>
            <person name="Boedeker C."/>
            <person name="Pinto D."/>
            <person name="Vollmers J."/>
            <person name="Rivas-Marin E."/>
            <person name="Kohn T."/>
            <person name="Peeters S.H."/>
            <person name="Heuer A."/>
            <person name="Rast P."/>
            <person name="Oberbeckmann S."/>
            <person name="Bunk B."/>
            <person name="Jeske O."/>
            <person name="Meyerdierks A."/>
            <person name="Storesund J.E."/>
            <person name="Kallscheuer N."/>
            <person name="Luecker S."/>
            <person name="Lage O.M."/>
            <person name="Pohl T."/>
            <person name="Merkel B.J."/>
            <person name="Hornburger P."/>
            <person name="Mueller R.-W."/>
            <person name="Bruemmer F."/>
            <person name="Labrenz M."/>
            <person name="Spormann A.M."/>
            <person name="Op den Camp H."/>
            <person name="Overmann J."/>
            <person name="Amann R."/>
            <person name="Jetten M.S.M."/>
            <person name="Mascher T."/>
            <person name="Medema M.H."/>
            <person name="Devos D.P."/>
            <person name="Kaster A.-K."/>
            <person name="Ovreas L."/>
            <person name="Rohde M."/>
            <person name="Galperin M.Y."/>
            <person name="Jogler C."/>
        </authorList>
    </citation>
    <scope>NUCLEOTIDE SEQUENCE [LARGE SCALE GENOMIC DNA]</scope>
    <source>
        <strain evidence="14 15">K23_9</strain>
    </source>
</reference>